<dbReference type="InterPro" id="IPR050173">
    <property type="entry name" value="ABC_transporter_C-like"/>
</dbReference>
<evidence type="ECO:0000256" key="1">
    <source>
        <dbReference type="ARBA" id="ARBA00022741"/>
    </source>
</evidence>
<dbReference type="PANTHER" id="PTHR24223:SF382">
    <property type="entry name" value="ABC-TYPE XENOBIOTIC TRANSPORTER"/>
    <property type="match status" value="1"/>
</dbReference>
<keyword evidence="3" id="KW-0812">Transmembrane</keyword>
<dbReference type="GO" id="GO:0042626">
    <property type="term" value="F:ATPase-coupled transmembrane transporter activity"/>
    <property type="evidence" value="ECO:0007669"/>
    <property type="project" value="TreeGrafter"/>
</dbReference>
<evidence type="ECO:0000313" key="5">
    <source>
        <dbReference type="Proteomes" id="UP000265520"/>
    </source>
</evidence>
<organism evidence="4 5">
    <name type="scientific">Trifolium medium</name>
    <dbReference type="NCBI Taxonomy" id="97028"/>
    <lineage>
        <taxon>Eukaryota</taxon>
        <taxon>Viridiplantae</taxon>
        <taxon>Streptophyta</taxon>
        <taxon>Embryophyta</taxon>
        <taxon>Tracheophyta</taxon>
        <taxon>Spermatophyta</taxon>
        <taxon>Magnoliopsida</taxon>
        <taxon>eudicotyledons</taxon>
        <taxon>Gunneridae</taxon>
        <taxon>Pentapetalae</taxon>
        <taxon>rosids</taxon>
        <taxon>fabids</taxon>
        <taxon>Fabales</taxon>
        <taxon>Fabaceae</taxon>
        <taxon>Papilionoideae</taxon>
        <taxon>50 kb inversion clade</taxon>
        <taxon>NPAAA clade</taxon>
        <taxon>Hologalegina</taxon>
        <taxon>IRL clade</taxon>
        <taxon>Trifolieae</taxon>
        <taxon>Trifolium</taxon>
    </lineage>
</organism>
<keyword evidence="5" id="KW-1185">Reference proteome</keyword>
<keyword evidence="1" id="KW-0547">Nucleotide-binding</keyword>
<feature type="non-terminal residue" evidence="4">
    <location>
        <position position="66"/>
    </location>
</feature>
<evidence type="ECO:0000313" key="4">
    <source>
        <dbReference type="EMBL" id="MCH98126.1"/>
    </source>
</evidence>
<dbReference type="Proteomes" id="UP000265520">
    <property type="component" value="Unassembled WGS sequence"/>
</dbReference>
<keyword evidence="3" id="KW-0472">Membrane</keyword>
<protein>
    <submittedName>
        <fullName evidence="4">ABC transporter C family member 14-like</fullName>
    </submittedName>
</protein>
<dbReference type="GO" id="GO:0005524">
    <property type="term" value="F:ATP binding"/>
    <property type="evidence" value="ECO:0007669"/>
    <property type="project" value="UniProtKB-KW"/>
</dbReference>
<keyword evidence="2" id="KW-0067">ATP-binding</keyword>
<comment type="caution">
    <text evidence="4">The sequence shown here is derived from an EMBL/GenBank/DDBJ whole genome shotgun (WGS) entry which is preliminary data.</text>
</comment>
<dbReference type="AlphaFoldDB" id="A0A392NE30"/>
<gene>
    <name evidence="4" type="ORF">A2U01_0019125</name>
</gene>
<dbReference type="EMBL" id="LXQA010036782">
    <property type="protein sequence ID" value="MCH98126.1"/>
    <property type="molecule type" value="Genomic_DNA"/>
</dbReference>
<evidence type="ECO:0000256" key="3">
    <source>
        <dbReference type="SAM" id="Phobius"/>
    </source>
</evidence>
<dbReference type="PANTHER" id="PTHR24223">
    <property type="entry name" value="ATP-BINDING CASSETTE SUB-FAMILY C"/>
    <property type="match status" value="1"/>
</dbReference>
<evidence type="ECO:0000256" key="2">
    <source>
        <dbReference type="ARBA" id="ARBA00022840"/>
    </source>
</evidence>
<sequence>MTIRSLRKQNAFSQENIDRVNASLRMDFHNNGANEWLGFRLDYMGVVFLCIATMFMIFLPSAIVKP</sequence>
<name>A0A392NE30_9FABA</name>
<keyword evidence="3" id="KW-1133">Transmembrane helix</keyword>
<reference evidence="4 5" key="1">
    <citation type="journal article" date="2018" name="Front. Plant Sci.">
        <title>Red Clover (Trifolium pratense) and Zigzag Clover (T. medium) - A Picture of Genomic Similarities and Differences.</title>
        <authorList>
            <person name="Dluhosova J."/>
            <person name="Istvanek J."/>
            <person name="Nedelnik J."/>
            <person name="Repkova J."/>
        </authorList>
    </citation>
    <scope>NUCLEOTIDE SEQUENCE [LARGE SCALE GENOMIC DNA]</scope>
    <source>
        <strain evidence="5">cv. 10/8</strain>
        <tissue evidence="4">Leaf</tissue>
    </source>
</reference>
<feature type="transmembrane region" description="Helical" evidence="3">
    <location>
        <begin position="43"/>
        <end position="64"/>
    </location>
</feature>
<accession>A0A392NE30</accession>
<proteinExistence type="predicted"/>
<dbReference type="GO" id="GO:0016020">
    <property type="term" value="C:membrane"/>
    <property type="evidence" value="ECO:0007669"/>
    <property type="project" value="TreeGrafter"/>
</dbReference>